<feature type="region of interest" description="Disordered" evidence="1">
    <location>
        <begin position="124"/>
        <end position="148"/>
    </location>
</feature>
<feature type="region of interest" description="Disordered" evidence="1">
    <location>
        <begin position="586"/>
        <end position="625"/>
    </location>
</feature>
<comment type="caution">
    <text evidence="2">The sequence shown here is derived from an EMBL/GenBank/DDBJ whole genome shotgun (WGS) entry which is preliminary data.</text>
</comment>
<dbReference type="AlphaFoldDB" id="A0A8H7ADA6"/>
<feature type="compositionally biased region" description="Basic and acidic residues" evidence="1">
    <location>
        <begin position="502"/>
        <end position="511"/>
    </location>
</feature>
<dbReference type="EMBL" id="JAACFV010000111">
    <property type="protein sequence ID" value="KAF7505384.1"/>
    <property type="molecule type" value="Genomic_DNA"/>
</dbReference>
<reference evidence="2" key="1">
    <citation type="submission" date="2020-02" db="EMBL/GenBank/DDBJ databases">
        <authorList>
            <person name="Palmer J.M."/>
        </authorList>
    </citation>
    <scope>NUCLEOTIDE SEQUENCE</scope>
    <source>
        <strain evidence="2">EPUS1.4</strain>
        <tissue evidence="2">Thallus</tissue>
    </source>
</reference>
<dbReference type="Proteomes" id="UP000606974">
    <property type="component" value="Unassembled WGS sequence"/>
</dbReference>
<feature type="compositionally biased region" description="Gly residues" evidence="1">
    <location>
        <begin position="613"/>
        <end position="625"/>
    </location>
</feature>
<organism evidence="2 3">
    <name type="scientific">Endocarpon pusillum</name>
    <dbReference type="NCBI Taxonomy" id="364733"/>
    <lineage>
        <taxon>Eukaryota</taxon>
        <taxon>Fungi</taxon>
        <taxon>Dikarya</taxon>
        <taxon>Ascomycota</taxon>
        <taxon>Pezizomycotina</taxon>
        <taxon>Eurotiomycetes</taxon>
        <taxon>Chaetothyriomycetidae</taxon>
        <taxon>Verrucariales</taxon>
        <taxon>Verrucariaceae</taxon>
        <taxon>Endocarpon</taxon>
    </lineage>
</organism>
<sequence length="625" mass="70080">MENLYGYQSNTSTFPCQKKQRSHIEGLGNATLRARTHSWPFLPAKEATGNSSKAFNSARTLWNSPLLIDTASSHSSRVEAAHKGSYPPVKSQELPGSFDLYPEIPNPTHASTLLAEKAHIPIPSSSQARSLSYDPPGSFELASRPPRTSSLAYTHRHVRHRADSDDLNRQYTLREALELPPTQIYDTSYDYGLDCTIDRAVPLRLGFSEADESTGTEPVEDGTIEHDQLANRFYRQEPFENTNLQEACRQGEKTGEHSERDFFKKLIRPLVWLNSIASKSSATPEKEKRHVDISQPFDLRRCASSVEPRPFNHSHLLGQPQTHFSQMSRLEEDLRPVAPPELRRLSVTESFGSSLAESIEEALLNHNQRSVTTSLWSETDSFRPFLLSRGSSYPSWRVTQSKRFREPESHGLPRLHVEIPSSKYPASIYAYHPSSQPRCHLAEPASLSSEQSPEVDLSLRGGCLPTSRIYESPRPRIHPSLKPTDTAPVPPGLWYLAGGHPVLKDKPDKPGKPCGQSIRKHRSNHPHGQAGVDISHQPIPNAEPWQPLTFGYLRTWKQNSRPAPQLNPRTGMMDSGRRSFWREFAYSASGGNRASGRPRRRQGFGRDRYGHSRGQGTGMDGGQGM</sequence>
<evidence type="ECO:0000313" key="2">
    <source>
        <dbReference type="EMBL" id="KAF7505384.1"/>
    </source>
</evidence>
<keyword evidence="3" id="KW-1185">Reference proteome</keyword>
<feature type="region of interest" description="Disordered" evidence="1">
    <location>
        <begin position="502"/>
        <end position="530"/>
    </location>
</feature>
<evidence type="ECO:0000313" key="3">
    <source>
        <dbReference type="Proteomes" id="UP000606974"/>
    </source>
</evidence>
<gene>
    <name evidence="2" type="ORF">GJ744_001005</name>
</gene>
<protein>
    <submittedName>
        <fullName evidence="2">Uncharacterized protein</fullName>
    </submittedName>
</protein>
<dbReference type="OrthoDB" id="10319636at2759"/>
<name>A0A8H7ADA6_9EURO</name>
<proteinExistence type="predicted"/>
<evidence type="ECO:0000256" key="1">
    <source>
        <dbReference type="SAM" id="MobiDB-lite"/>
    </source>
</evidence>
<accession>A0A8H7ADA6</accession>